<proteinExistence type="predicted"/>
<evidence type="ECO:0000256" key="1">
    <source>
        <dbReference type="SAM" id="SignalP"/>
    </source>
</evidence>
<dbReference type="Pfam" id="PF01738">
    <property type="entry name" value="DLH"/>
    <property type="match status" value="1"/>
</dbReference>
<feature type="chain" id="PRO_5022664546" evidence="1">
    <location>
        <begin position="24"/>
        <end position="258"/>
    </location>
</feature>
<dbReference type="EMBL" id="CP036150">
    <property type="protein sequence ID" value="QEN06542.1"/>
    <property type="molecule type" value="Genomic_DNA"/>
</dbReference>
<dbReference type="SUPFAM" id="SSF53474">
    <property type="entry name" value="alpha/beta-Hydrolases"/>
    <property type="match status" value="1"/>
</dbReference>
<feature type="domain" description="Dienelactone hydrolase" evidence="2">
    <location>
        <begin position="43"/>
        <end position="257"/>
    </location>
</feature>
<dbReference type="AlphaFoldDB" id="A0A5C1QK67"/>
<evidence type="ECO:0000313" key="3">
    <source>
        <dbReference type="EMBL" id="QEN06542.1"/>
    </source>
</evidence>
<protein>
    <submittedName>
        <fullName evidence="3">Dienelactone hydrolase family protein</fullName>
    </submittedName>
</protein>
<feature type="signal peptide" evidence="1">
    <location>
        <begin position="1"/>
        <end position="23"/>
    </location>
</feature>
<dbReference type="RefSeq" id="WP_149484625.1">
    <property type="nucleotide sequence ID" value="NZ_CP036150.1"/>
</dbReference>
<organism evidence="3 4">
    <name type="scientific">Oceanispirochaeta crateris</name>
    <dbReference type="NCBI Taxonomy" id="2518645"/>
    <lineage>
        <taxon>Bacteria</taxon>
        <taxon>Pseudomonadati</taxon>
        <taxon>Spirochaetota</taxon>
        <taxon>Spirochaetia</taxon>
        <taxon>Spirochaetales</taxon>
        <taxon>Spirochaetaceae</taxon>
        <taxon>Oceanispirochaeta</taxon>
    </lineage>
</organism>
<name>A0A5C1QK67_9SPIO</name>
<dbReference type="InterPro" id="IPR002925">
    <property type="entry name" value="Dienelactn_hydro"/>
</dbReference>
<keyword evidence="4" id="KW-1185">Reference proteome</keyword>
<dbReference type="InterPro" id="IPR029058">
    <property type="entry name" value="AB_hydrolase_fold"/>
</dbReference>
<dbReference type="GO" id="GO:0016787">
    <property type="term" value="F:hydrolase activity"/>
    <property type="evidence" value="ECO:0007669"/>
    <property type="project" value="UniProtKB-KW"/>
</dbReference>
<dbReference type="Proteomes" id="UP000324209">
    <property type="component" value="Chromosome"/>
</dbReference>
<accession>A0A5C1QK67</accession>
<dbReference type="PANTHER" id="PTHR22946:SF0">
    <property type="entry name" value="DIENELACTONE HYDROLASE DOMAIN-CONTAINING PROTEIN"/>
    <property type="match status" value="1"/>
</dbReference>
<reference evidence="3 4" key="1">
    <citation type="submission" date="2019-02" db="EMBL/GenBank/DDBJ databases">
        <title>Complete Genome Sequence and Methylome Analysis of free living Spirochaetas.</title>
        <authorList>
            <person name="Fomenkov A."/>
            <person name="Dubinina G."/>
            <person name="Leshcheva N."/>
            <person name="Mikheeva N."/>
            <person name="Grabovich M."/>
            <person name="Vincze T."/>
            <person name="Roberts R.J."/>
        </authorList>
    </citation>
    <scope>NUCLEOTIDE SEQUENCE [LARGE SCALE GENOMIC DNA]</scope>
    <source>
        <strain evidence="3 4">K2</strain>
    </source>
</reference>
<dbReference type="OrthoDB" id="368268at2"/>
<dbReference type="InterPro" id="IPR050261">
    <property type="entry name" value="FrsA_esterase"/>
</dbReference>
<keyword evidence="3" id="KW-0378">Hydrolase</keyword>
<sequence>MKINKTFLIISGFLMTLSVSAFTQNGETIVTEDVKYTVGGMDFQGYLAYDSAVKGTRPGIIVVHEWTGLNDYAKFRARELAKQGYVAFAADMYGGGKEVPVSEARSMSGKVGSDFPLIKERFTAALDVLESNAMVDNTKVAAIGYCFGGGIVLNAARMGVELQGIASFHASINTGLDAGKGDVKTPLLVLQGAGDPAAPPQKQEAFRKEMNSAGANYEYVIYPDVNAHNFTNPEGSSYYPEEAEDAWGKMLDFFQEIF</sequence>
<evidence type="ECO:0000259" key="2">
    <source>
        <dbReference type="Pfam" id="PF01738"/>
    </source>
</evidence>
<keyword evidence="1" id="KW-0732">Signal</keyword>
<dbReference type="Gene3D" id="3.40.50.1820">
    <property type="entry name" value="alpha/beta hydrolase"/>
    <property type="match status" value="1"/>
</dbReference>
<dbReference type="KEGG" id="ock:EXM22_00500"/>
<evidence type="ECO:0000313" key="4">
    <source>
        <dbReference type="Proteomes" id="UP000324209"/>
    </source>
</evidence>
<gene>
    <name evidence="3" type="ORF">EXM22_00500</name>
</gene>
<dbReference type="PANTHER" id="PTHR22946">
    <property type="entry name" value="DIENELACTONE HYDROLASE DOMAIN-CONTAINING PROTEIN-RELATED"/>
    <property type="match status" value="1"/>
</dbReference>